<dbReference type="Pfam" id="PF08570">
    <property type="entry name" value="DUF1761"/>
    <property type="match status" value="1"/>
</dbReference>
<organism evidence="2 3">
    <name type="scientific">Paenibacillus psychroresistens</name>
    <dbReference type="NCBI Taxonomy" id="1778678"/>
    <lineage>
        <taxon>Bacteria</taxon>
        <taxon>Bacillati</taxon>
        <taxon>Bacillota</taxon>
        <taxon>Bacilli</taxon>
        <taxon>Bacillales</taxon>
        <taxon>Paenibacillaceae</taxon>
        <taxon>Paenibacillus</taxon>
    </lineage>
</organism>
<reference evidence="3" key="1">
    <citation type="submission" date="2018-11" db="EMBL/GenBank/DDBJ databases">
        <title>Complete genome sequence of Paenibacillus sp. ML311-T8.</title>
        <authorList>
            <person name="Nam Y.-D."/>
            <person name="Kang J."/>
            <person name="Chung W.-H."/>
            <person name="Park Y.S."/>
        </authorList>
    </citation>
    <scope>NUCLEOTIDE SEQUENCE [LARGE SCALE GENOMIC DNA]</scope>
    <source>
        <strain evidence="3">ML311-T8</strain>
    </source>
</reference>
<dbReference type="InterPro" id="IPR013879">
    <property type="entry name" value="DUF1761"/>
</dbReference>
<feature type="transmembrane region" description="Helical" evidence="1">
    <location>
        <begin position="81"/>
        <end position="100"/>
    </location>
</feature>
<name>A0A6B8RIC3_9BACL</name>
<dbReference type="RefSeq" id="WP_155700674.1">
    <property type="nucleotide sequence ID" value="NZ_CP034235.1"/>
</dbReference>
<accession>A0A6B8RIC3</accession>
<sequence>MSIDFMDLNYLAVLAGGIVYMAFGALYYSPLLFGKHAVSLKKNQGEKETKDALKYPGAALVGFLSSFLLALIVQVSGADDVVSGLVIGLVIGFLLALAYLKNTLFGLTSKKAYALAVSDHFIIFIILGILHAVWI</sequence>
<feature type="transmembrane region" description="Helical" evidence="1">
    <location>
        <begin position="12"/>
        <end position="34"/>
    </location>
</feature>
<dbReference type="AlphaFoldDB" id="A0A6B8RIC3"/>
<evidence type="ECO:0000313" key="2">
    <source>
        <dbReference type="EMBL" id="QGQ95637.1"/>
    </source>
</evidence>
<dbReference type="Proteomes" id="UP000426246">
    <property type="component" value="Chromosome"/>
</dbReference>
<keyword evidence="1" id="KW-0472">Membrane</keyword>
<evidence type="ECO:0000256" key="1">
    <source>
        <dbReference type="SAM" id="Phobius"/>
    </source>
</evidence>
<feature type="transmembrane region" description="Helical" evidence="1">
    <location>
        <begin position="112"/>
        <end position="134"/>
    </location>
</feature>
<keyword evidence="3" id="KW-1185">Reference proteome</keyword>
<dbReference type="KEGG" id="ppsc:EHS13_12455"/>
<feature type="transmembrane region" description="Helical" evidence="1">
    <location>
        <begin position="55"/>
        <end position="75"/>
    </location>
</feature>
<gene>
    <name evidence="2" type="ORF">EHS13_12455</name>
</gene>
<dbReference type="OrthoDB" id="2382138at2"/>
<keyword evidence="1" id="KW-0812">Transmembrane</keyword>
<keyword evidence="1" id="KW-1133">Transmembrane helix</keyword>
<proteinExistence type="predicted"/>
<protein>
    <submittedName>
        <fullName evidence="2">DUF1761 domain-containing protein</fullName>
    </submittedName>
</protein>
<dbReference type="EMBL" id="CP034235">
    <property type="protein sequence ID" value="QGQ95637.1"/>
    <property type="molecule type" value="Genomic_DNA"/>
</dbReference>
<evidence type="ECO:0000313" key="3">
    <source>
        <dbReference type="Proteomes" id="UP000426246"/>
    </source>
</evidence>